<gene>
    <name evidence="1" type="ORF">A11K_0116305</name>
</gene>
<sequence length="37" mass="4368">MKRQFGDTKVRHRGLAKNTAHVLSLFALSNLWMKRKQ</sequence>
<dbReference type="AlphaFoldDB" id="A0A836ZUZ2"/>
<protein>
    <submittedName>
        <fullName evidence="1">Transposase</fullName>
    </submittedName>
</protein>
<comment type="caution">
    <text evidence="1">The sequence shown here is derived from an EMBL/GenBank/DDBJ whole genome shotgun (WGS) entry which is preliminary data.</text>
</comment>
<proteinExistence type="predicted"/>
<evidence type="ECO:0000313" key="1">
    <source>
        <dbReference type="EMBL" id="KFA01359.1"/>
    </source>
</evidence>
<name>A0A836ZUZ2_XANVA</name>
<organism evidence="1">
    <name type="scientific">Xanthomonas vasicola pv. vasculorum NCPPB 890</name>
    <dbReference type="NCBI Taxonomy" id="1184265"/>
    <lineage>
        <taxon>Bacteria</taxon>
        <taxon>Pseudomonadati</taxon>
        <taxon>Pseudomonadota</taxon>
        <taxon>Gammaproteobacteria</taxon>
        <taxon>Lysobacterales</taxon>
        <taxon>Lysobacteraceae</taxon>
        <taxon>Xanthomonas</taxon>
    </lineage>
</organism>
<reference evidence="1" key="1">
    <citation type="submission" date="2012-05" db="EMBL/GenBank/DDBJ databases">
        <authorList>
            <person name="Studholme D.J."/>
            <person name="Wasukira A."/>
            <person name="Grant M."/>
        </authorList>
    </citation>
    <scope>NUCLEOTIDE SEQUENCE [LARGE SCALE GENOMIC DNA]</scope>
    <source>
        <strain evidence="1">NCPPB 890</strain>
    </source>
</reference>
<accession>A0A836ZUZ2</accession>
<dbReference type="EMBL" id="AKBN01000973">
    <property type="protein sequence ID" value="KFA01359.1"/>
    <property type="molecule type" value="Genomic_DNA"/>
</dbReference>